<dbReference type="OrthoDB" id="5582146at2759"/>
<evidence type="ECO:0000313" key="6">
    <source>
        <dbReference type="Proteomes" id="UP000789342"/>
    </source>
</evidence>
<feature type="compositionally biased region" description="Basic and acidic residues" evidence="3">
    <location>
        <begin position="181"/>
        <end position="193"/>
    </location>
</feature>
<protein>
    <recommendedName>
        <fullName evidence="1">magnesium chelatase</fullName>
        <ecNumber evidence="1">6.6.1.1</ecNumber>
    </recommendedName>
</protein>
<dbReference type="GO" id="GO:0016851">
    <property type="term" value="F:magnesium chelatase activity"/>
    <property type="evidence" value="ECO:0007669"/>
    <property type="project" value="UniProtKB-EC"/>
</dbReference>
<accession>A0A9N9AKL9</accession>
<comment type="caution">
    <text evidence="5">The sequence shown here is derived from an EMBL/GenBank/DDBJ whole genome shotgun (WGS) entry which is preliminary data.</text>
</comment>
<dbReference type="EC" id="6.6.1.1" evidence="1"/>
<reference evidence="5" key="1">
    <citation type="submission" date="2021-06" db="EMBL/GenBank/DDBJ databases">
        <authorList>
            <person name="Kallberg Y."/>
            <person name="Tangrot J."/>
            <person name="Rosling A."/>
        </authorList>
    </citation>
    <scope>NUCLEOTIDE SEQUENCE</scope>
    <source>
        <strain evidence="5">CL551</strain>
    </source>
</reference>
<evidence type="ECO:0000313" key="5">
    <source>
        <dbReference type="EMBL" id="CAG8534336.1"/>
    </source>
</evidence>
<name>A0A9N9AKL9_9GLOM</name>
<dbReference type="Proteomes" id="UP000789342">
    <property type="component" value="Unassembled WGS sequence"/>
</dbReference>
<evidence type="ECO:0000256" key="3">
    <source>
        <dbReference type="SAM" id="MobiDB-lite"/>
    </source>
</evidence>
<evidence type="ECO:0000256" key="1">
    <source>
        <dbReference type="ARBA" id="ARBA00012825"/>
    </source>
</evidence>
<comment type="pathway">
    <text evidence="2">Porphyrin-containing compound metabolism.</text>
</comment>
<dbReference type="Pfam" id="PF17863">
    <property type="entry name" value="AAA_lid_2"/>
    <property type="match status" value="1"/>
</dbReference>
<evidence type="ECO:0000259" key="4">
    <source>
        <dbReference type="Pfam" id="PF17863"/>
    </source>
</evidence>
<evidence type="ECO:0000256" key="2">
    <source>
        <dbReference type="ARBA" id="ARBA00023444"/>
    </source>
</evidence>
<proteinExistence type="predicted"/>
<organism evidence="5 6">
    <name type="scientific">Acaulospora morrowiae</name>
    <dbReference type="NCBI Taxonomy" id="94023"/>
    <lineage>
        <taxon>Eukaryota</taxon>
        <taxon>Fungi</taxon>
        <taxon>Fungi incertae sedis</taxon>
        <taxon>Mucoromycota</taxon>
        <taxon>Glomeromycotina</taxon>
        <taxon>Glomeromycetes</taxon>
        <taxon>Diversisporales</taxon>
        <taxon>Acaulosporaceae</taxon>
        <taxon>Acaulospora</taxon>
    </lineage>
</organism>
<feature type="domain" description="ChlI/MoxR AAA lid" evidence="4">
    <location>
        <begin position="416"/>
        <end position="475"/>
    </location>
</feature>
<dbReference type="AlphaFoldDB" id="A0A9N9AKL9"/>
<dbReference type="InterPro" id="IPR041628">
    <property type="entry name" value="ChlI/MoxR_AAA_lid"/>
</dbReference>
<gene>
    <name evidence="5" type="ORF">AMORRO_LOCUS4823</name>
</gene>
<feature type="region of interest" description="Disordered" evidence="3">
    <location>
        <begin position="167"/>
        <end position="244"/>
    </location>
</feature>
<feature type="compositionally biased region" description="Polar residues" evidence="3">
    <location>
        <begin position="226"/>
        <end position="238"/>
    </location>
</feature>
<dbReference type="EMBL" id="CAJVPV010002731">
    <property type="protein sequence ID" value="CAG8534336.1"/>
    <property type="molecule type" value="Genomic_DNA"/>
</dbReference>
<dbReference type="PANTHER" id="PTHR11603">
    <property type="entry name" value="AAA FAMILY ATPASE"/>
    <property type="match status" value="1"/>
</dbReference>
<dbReference type="Gene3D" id="1.10.8.80">
    <property type="entry name" value="Magnesium chelatase subunit I, C-Terminal domain"/>
    <property type="match status" value="1"/>
</dbReference>
<dbReference type="PANTHER" id="PTHR11603:SF132">
    <property type="entry name" value="C2H2-TYPE DOMAIN-CONTAINING PROTEIN"/>
    <property type="match status" value="1"/>
</dbReference>
<dbReference type="InterPro" id="IPR052041">
    <property type="entry name" value="Nucleic_acid_metab_PIN/TRAM"/>
</dbReference>
<keyword evidence="6" id="KW-1185">Reference proteome</keyword>
<sequence>MLSETSLTKNWLKIKLQNIKRITGLQFSDDVLISILICLISGDKHLILTCKQENTDELRTMLEQIFHHIFGLTCSTVTCDPSQTTADFITNLFSRPKDDNNAFAGYAEDVSNRLKPQKSIKSFKTVSSTKSTERKLSYDIKRLKRRSNISNLTDDSHLLSSVYNDNMEPSIADSGESNIQKSRERVRTADSVKDSPFVSARPPSPQIHWKNITTSQPIDIPDRPSSRPSLSINTTGFSGSPRKNMYHPHFVPQSQSPATPSDYAFSKKKHESVATSSYEPHSPYIMHSRKLAQVAIIEYLTDANEIIHAFIMEEILVKKQIIDKSTTYNLPTPFILIALLPATSSKPNLPNYLIDRFFISYTYEGMPGVGKYPITPSRKNSVIKPTEIEELSKKMDQVTVHNDMQRYIRDVVVGLRTHRLVKGGLTARASSDFVTLVKALAAIFQRSYATPELVLFASEKVFSHRLILREFNDDKSTMYGTNMTTLLKARSLAPKIPTSSDVVADVLQAVWPPV</sequence>